<dbReference type="GO" id="GO:0000155">
    <property type="term" value="F:phosphorelay sensor kinase activity"/>
    <property type="evidence" value="ECO:0007669"/>
    <property type="project" value="InterPro"/>
</dbReference>
<keyword evidence="4" id="KW-0808">Transferase</keyword>
<dbReference type="EMBL" id="PVWK01000083">
    <property type="protein sequence ID" value="PSB28116.1"/>
    <property type="molecule type" value="Genomic_DNA"/>
</dbReference>
<evidence type="ECO:0000256" key="7">
    <source>
        <dbReference type="SAM" id="MobiDB-lite"/>
    </source>
</evidence>
<dbReference type="InterPro" id="IPR003594">
    <property type="entry name" value="HATPase_dom"/>
</dbReference>
<reference evidence="9 10" key="2">
    <citation type="submission" date="2018-03" db="EMBL/GenBank/DDBJ databases">
        <title>The ancient ancestry and fast evolution of plastids.</title>
        <authorList>
            <person name="Moore K.R."/>
            <person name="Magnabosco C."/>
            <person name="Momper L."/>
            <person name="Gold D.A."/>
            <person name="Bosak T."/>
            <person name="Fournier G.P."/>
        </authorList>
    </citation>
    <scope>NUCLEOTIDE SEQUENCE [LARGE SCALE GENOMIC DNA]</scope>
    <source>
        <strain evidence="9 10">ULC18</strain>
    </source>
</reference>
<sequence>MAKRQRSALAKQSLTQELESEKQLSEEANTAKSEFLANMSHELRTPLTGILGFSSLLLKQIFGPLNTKQQQYVENTAACGEHLGTVTLTVEKTDGRRLKDKNTFFICFHVADTGIGIAQQDIPILFQPFQQLDSGLDKKYQGIGIGLALARKLAQQHGGDLTVTSEPGRGRCFSLSLPLEDGVS</sequence>
<dbReference type="PROSITE" id="PS50109">
    <property type="entry name" value="HIS_KIN"/>
    <property type="match status" value="1"/>
</dbReference>
<dbReference type="EC" id="2.7.13.3" evidence="2"/>
<dbReference type="InterPro" id="IPR004358">
    <property type="entry name" value="Sig_transdc_His_kin-like_C"/>
</dbReference>
<comment type="caution">
    <text evidence="9">The sequence shown here is derived from an EMBL/GenBank/DDBJ whole genome shotgun (WGS) entry which is preliminary data.</text>
</comment>
<evidence type="ECO:0000313" key="9">
    <source>
        <dbReference type="EMBL" id="PSB28116.1"/>
    </source>
</evidence>
<dbReference type="OrthoDB" id="568844at2"/>
<evidence type="ECO:0000313" key="10">
    <source>
        <dbReference type="Proteomes" id="UP000239576"/>
    </source>
</evidence>
<keyword evidence="6" id="KW-0902">Two-component regulatory system</keyword>
<reference evidence="10" key="1">
    <citation type="submission" date="2018-02" db="EMBL/GenBank/DDBJ databases">
        <authorList>
            <person name="Moore K."/>
            <person name="Momper L."/>
        </authorList>
    </citation>
    <scope>NUCLEOTIDE SEQUENCE [LARGE SCALE GENOMIC DNA]</scope>
    <source>
        <strain evidence="10">ULC18</strain>
    </source>
</reference>
<comment type="catalytic activity">
    <reaction evidence="1">
        <text>ATP + protein L-histidine = ADP + protein N-phospho-L-histidine.</text>
        <dbReference type="EC" id="2.7.13.3"/>
    </reaction>
</comment>
<proteinExistence type="predicted"/>
<dbReference type="InterPro" id="IPR005467">
    <property type="entry name" value="His_kinase_dom"/>
</dbReference>
<accession>A0A2T1E5V6</accession>
<keyword evidence="10" id="KW-1185">Reference proteome</keyword>
<dbReference type="RefSeq" id="WP_106257056.1">
    <property type="nucleotide sequence ID" value="NZ_CAWNSW010000092.1"/>
</dbReference>
<name>A0A2T1E5V6_9CYAN</name>
<dbReference type="InterPro" id="IPR050736">
    <property type="entry name" value="Sensor_HK_Regulatory"/>
</dbReference>
<dbReference type="Gene3D" id="3.30.565.10">
    <property type="entry name" value="Histidine kinase-like ATPase, C-terminal domain"/>
    <property type="match status" value="1"/>
</dbReference>
<protein>
    <recommendedName>
        <fullName evidence="2">histidine kinase</fullName>
        <ecNumber evidence="2">2.7.13.3</ecNumber>
    </recommendedName>
</protein>
<keyword evidence="5" id="KW-0418">Kinase</keyword>
<dbReference type="SMART" id="SM00387">
    <property type="entry name" value="HATPase_c"/>
    <property type="match status" value="1"/>
</dbReference>
<evidence type="ECO:0000256" key="4">
    <source>
        <dbReference type="ARBA" id="ARBA00022679"/>
    </source>
</evidence>
<organism evidence="9 10">
    <name type="scientific">Stenomitos frigidus ULC18</name>
    <dbReference type="NCBI Taxonomy" id="2107698"/>
    <lineage>
        <taxon>Bacteria</taxon>
        <taxon>Bacillati</taxon>
        <taxon>Cyanobacteriota</taxon>
        <taxon>Cyanophyceae</taxon>
        <taxon>Leptolyngbyales</taxon>
        <taxon>Leptolyngbyaceae</taxon>
        <taxon>Stenomitos</taxon>
    </lineage>
</organism>
<dbReference type="SUPFAM" id="SSF55874">
    <property type="entry name" value="ATPase domain of HSP90 chaperone/DNA topoisomerase II/histidine kinase"/>
    <property type="match status" value="1"/>
</dbReference>
<gene>
    <name evidence="9" type="ORF">C7B82_14815</name>
</gene>
<evidence type="ECO:0000256" key="5">
    <source>
        <dbReference type="ARBA" id="ARBA00022777"/>
    </source>
</evidence>
<dbReference type="Pfam" id="PF02518">
    <property type="entry name" value="HATPase_c"/>
    <property type="match status" value="1"/>
</dbReference>
<dbReference type="PANTHER" id="PTHR43711:SF1">
    <property type="entry name" value="HISTIDINE KINASE 1"/>
    <property type="match status" value="1"/>
</dbReference>
<dbReference type="InterPro" id="IPR036890">
    <property type="entry name" value="HATPase_C_sf"/>
</dbReference>
<dbReference type="InterPro" id="IPR003661">
    <property type="entry name" value="HisK_dim/P_dom"/>
</dbReference>
<keyword evidence="3" id="KW-0597">Phosphoprotein</keyword>
<dbReference type="CDD" id="cd00082">
    <property type="entry name" value="HisKA"/>
    <property type="match status" value="1"/>
</dbReference>
<evidence type="ECO:0000256" key="2">
    <source>
        <dbReference type="ARBA" id="ARBA00012438"/>
    </source>
</evidence>
<dbReference type="Proteomes" id="UP000239576">
    <property type="component" value="Unassembled WGS sequence"/>
</dbReference>
<evidence type="ECO:0000256" key="3">
    <source>
        <dbReference type="ARBA" id="ARBA00022553"/>
    </source>
</evidence>
<dbReference type="PRINTS" id="PR00344">
    <property type="entry name" value="BCTRLSENSOR"/>
</dbReference>
<evidence type="ECO:0000256" key="6">
    <source>
        <dbReference type="ARBA" id="ARBA00023012"/>
    </source>
</evidence>
<evidence type="ECO:0000259" key="8">
    <source>
        <dbReference type="PROSITE" id="PS50109"/>
    </source>
</evidence>
<evidence type="ECO:0000256" key="1">
    <source>
        <dbReference type="ARBA" id="ARBA00000085"/>
    </source>
</evidence>
<dbReference type="PANTHER" id="PTHR43711">
    <property type="entry name" value="TWO-COMPONENT HISTIDINE KINASE"/>
    <property type="match status" value="1"/>
</dbReference>
<feature type="domain" description="Histidine kinase" evidence="8">
    <location>
        <begin position="58"/>
        <end position="181"/>
    </location>
</feature>
<feature type="region of interest" description="Disordered" evidence="7">
    <location>
        <begin position="1"/>
        <end position="25"/>
    </location>
</feature>
<dbReference type="AlphaFoldDB" id="A0A2T1E5V6"/>
<dbReference type="SMART" id="SM00388">
    <property type="entry name" value="HisKA"/>
    <property type="match status" value="1"/>
</dbReference>